<proteinExistence type="predicted"/>
<dbReference type="EMBL" id="CP046996">
    <property type="protein sequence ID" value="QHA01954.1"/>
    <property type="molecule type" value="Genomic_DNA"/>
</dbReference>
<dbReference type="InterPro" id="IPR021451">
    <property type="entry name" value="DUF3102"/>
</dbReference>
<sequence>MTRACWLRRALFYAARVYAYEINRIKQQTCKIMLTNAIEVGKHLKEAKALLPYGEWGKWLIESVSYSQRTANRLMQLFEEYGDKLFASIGDGGSSNSSALTNLTYYQALLLLGIPEDEREKFILQHNVKDMTSRELDQTLKELNQTAPEKVQAQVTPIPNNPQDIKIEYITVKKTDKPKSAPKTAAPSTFTTEYEEKCATCCKTIADTFYELLTALGQLARLDPAVKEKCNKDASRLAENMVERLKEWPPVVKTNMKVETYAIHERW</sequence>
<dbReference type="AlphaFoldDB" id="A0A857DKW7"/>
<reference evidence="1 2" key="1">
    <citation type="submission" date="2019-12" db="EMBL/GenBank/DDBJ databases">
        <title>Sequence classification of anaerobic respiratory reductive dehalogenases: First we see many, then we see few.</title>
        <authorList>
            <person name="Molenda O."/>
            <person name="Puentes Jacome L.A."/>
            <person name="Cao X."/>
            <person name="Nesbo C.L."/>
            <person name="Tang S."/>
            <person name="Morson N."/>
            <person name="Patron J."/>
            <person name="Lomheim L."/>
            <person name="Wishart D.S."/>
            <person name="Edwards E.A."/>
        </authorList>
    </citation>
    <scope>NUCLEOTIDE SEQUENCE [LARGE SCALE GENOMIC DNA]</scope>
    <source>
        <strain evidence="1 2">12DCA</strain>
    </source>
</reference>
<dbReference type="Proteomes" id="UP000430508">
    <property type="component" value="Chromosome"/>
</dbReference>
<evidence type="ECO:0000313" key="2">
    <source>
        <dbReference type="Proteomes" id="UP000430508"/>
    </source>
</evidence>
<accession>A0A857DKW7</accession>
<dbReference type="RefSeq" id="WP_158208710.1">
    <property type="nucleotide sequence ID" value="NZ_CP046996.1"/>
</dbReference>
<organism evidence="1 2">
    <name type="scientific">Dehalobacter restrictus</name>
    <dbReference type="NCBI Taxonomy" id="55583"/>
    <lineage>
        <taxon>Bacteria</taxon>
        <taxon>Bacillati</taxon>
        <taxon>Bacillota</taxon>
        <taxon>Clostridia</taxon>
        <taxon>Eubacteriales</taxon>
        <taxon>Desulfitobacteriaceae</taxon>
        <taxon>Dehalobacter</taxon>
    </lineage>
</organism>
<evidence type="ECO:0000313" key="1">
    <source>
        <dbReference type="EMBL" id="QHA01954.1"/>
    </source>
</evidence>
<name>A0A857DKW7_9FIRM</name>
<dbReference type="Pfam" id="PF11300">
    <property type="entry name" value="DUF3102"/>
    <property type="match status" value="1"/>
</dbReference>
<protein>
    <submittedName>
        <fullName evidence="1">DUF3102 domain-containing protein</fullName>
    </submittedName>
</protein>
<gene>
    <name evidence="1" type="ORF">GQ588_12385</name>
</gene>